<dbReference type="EMBL" id="CAJVQC010027856">
    <property type="protein sequence ID" value="CAG8737753.1"/>
    <property type="molecule type" value="Genomic_DNA"/>
</dbReference>
<name>A0ACA9Q610_9GLOM</name>
<dbReference type="Proteomes" id="UP000789920">
    <property type="component" value="Unassembled WGS sequence"/>
</dbReference>
<keyword evidence="2" id="KW-1185">Reference proteome</keyword>
<evidence type="ECO:0000313" key="1">
    <source>
        <dbReference type="EMBL" id="CAG8737753.1"/>
    </source>
</evidence>
<proteinExistence type="predicted"/>
<evidence type="ECO:0000313" key="2">
    <source>
        <dbReference type="Proteomes" id="UP000789920"/>
    </source>
</evidence>
<protein>
    <submittedName>
        <fullName evidence="1">28987_t:CDS:1</fullName>
    </submittedName>
</protein>
<organism evidence="1 2">
    <name type="scientific">Racocetra persica</name>
    <dbReference type="NCBI Taxonomy" id="160502"/>
    <lineage>
        <taxon>Eukaryota</taxon>
        <taxon>Fungi</taxon>
        <taxon>Fungi incertae sedis</taxon>
        <taxon>Mucoromycota</taxon>
        <taxon>Glomeromycotina</taxon>
        <taxon>Glomeromycetes</taxon>
        <taxon>Diversisporales</taxon>
        <taxon>Gigasporaceae</taxon>
        <taxon>Racocetra</taxon>
    </lineage>
</organism>
<comment type="caution">
    <text evidence="1">The sequence shown here is derived from an EMBL/GenBank/DDBJ whole genome shotgun (WGS) entry which is preliminary data.</text>
</comment>
<reference evidence="1" key="1">
    <citation type="submission" date="2021-06" db="EMBL/GenBank/DDBJ databases">
        <authorList>
            <person name="Kallberg Y."/>
            <person name="Tangrot J."/>
            <person name="Rosling A."/>
        </authorList>
    </citation>
    <scope>NUCLEOTIDE SEQUENCE</scope>
    <source>
        <strain evidence="1">MA461A</strain>
    </source>
</reference>
<gene>
    <name evidence="1" type="ORF">RPERSI_LOCUS12834</name>
</gene>
<sequence>MKQKYKFKPFTGKLFLLASSSKSKTKRKRIKVKHETTIRVNFASNNYFSIIPNELIQNIFDYLYDEPKSQYSLGFTCHNLYQQYQHFIWNLSIFKFHGRLRDPPLFFEVTKFKKSKKLTKVTFHKRYSYCSWCKKNSLSCKPKYPCGCCVGDCKKTEVTKKLFTNSQGVRYVKSIAPYWSSNIYLRHVDAIDDIITKRCRKCRKKAICSKVMLLNGTCDVAMCPYNQVQEIMFSEFYQRVDRIAHKHFMCEPCYNSCQKSANLPITIPNL</sequence>
<accession>A0ACA9Q610</accession>